<name>A0A5B7EL65_PORTR</name>
<feature type="domain" description="Fibronectin type-III" evidence="2">
    <location>
        <begin position="33"/>
        <end position="133"/>
    </location>
</feature>
<evidence type="ECO:0000256" key="1">
    <source>
        <dbReference type="SAM" id="MobiDB-lite"/>
    </source>
</evidence>
<evidence type="ECO:0000313" key="4">
    <source>
        <dbReference type="Proteomes" id="UP000324222"/>
    </source>
</evidence>
<accession>A0A5B7EL65</accession>
<feature type="compositionally biased region" description="Basic and acidic residues" evidence="1">
    <location>
        <begin position="209"/>
        <end position="222"/>
    </location>
</feature>
<dbReference type="EMBL" id="VSRR010002776">
    <property type="protein sequence ID" value="MPC33174.1"/>
    <property type="molecule type" value="Genomic_DNA"/>
</dbReference>
<proteinExistence type="predicted"/>
<protein>
    <submittedName>
        <fullName evidence="3">Proto-oncogene tyrosine-protein kinase ROS</fullName>
    </submittedName>
</protein>
<dbReference type="CDD" id="cd00063">
    <property type="entry name" value="FN3"/>
    <property type="match status" value="1"/>
</dbReference>
<keyword evidence="3" id="KW-0418">Kinase</keyword>
<reference evidence="3 4" key="1">
    <citation type="submission" date="2019-05" db="EMBL/GenBank/DDBJ databases">
        <title>Another draft genome of Portunus trituberculatus and its Hox gene families provides insights of decapod evolution.</title>
        <authorList>
            <person name="Jeong J.-H."/>
            <person name="Song I."/>
            <person name="Kim S."/>
            <person name="Choi T."/>
            <person name="Kim D."/>
            <person name="Ryu S."/>
            <person name="Kim W."/>
        </authorList>
    </citation>
    <scope>NUCLEOTIDE SEQUENCE [LARGE SCALE GENOMIC DNA]</scope>
    <source>
        <tissue evidence="3">Muscle</tissue>
    </source>
</reference>
<dbReference type="Pfam" id="PF00041">
    <property type="entry name" value="fn3"/>
    <property type="match status" value="1"/>
</dbReference>
<dbReference type="OrthoDB" id="65481at2759"/>
<dbReference type="Gene3D" id="2.60.40.10">
    <property type="entry name" value="Immunoglobulins"/>
    <property type="match status" value="1"/>
</dbReference>
<dbReference type="SUPFAM" id="SSF49265">
    <property type="entry name" value="Fibronectin type III"/>
    <property type="match status" value="1"/>
</dbReference>
<gene>
    <name evidence="3" type="primary">Ros1</name>
    <name evidence="3" type="ORF">E2C01_026516</name>
</gene>
<organism evidence="3 4">
    <name type="scientific">Portunus trituberculatus</name>
    <name type="common">Swimming crab</name>
    <name type="synonym">Neptunus trituberculatus</name>
    <dbReference type="NCBI Taxonomy" id="210409"/>
    <lineage>
        <taxon>Eukaryota</taxon>
        <taxon>Metazoa</taxon>
        <taxon>Ecdysozoa</taxon>
        <taxon>Arthropoda</taxon>
        <taxon>Crustacea</taxon>
        <taxon>Multicrustacea</taxon>
        <taxon>Malacostraca</taxon>
        <taxon>Eumalacostraca</taxon>
        <taxon>Eucarida</taxon>
        <taxon>Decapoda</taxon>
        <taxon>Pleocyemata</taxon>
        <taxon>Brachyura</taxon>
        <taxon>Eubrachyura</taxon>
        <taxon>Portunoidea</taxon>
        <taxon>Portunidae</taxon>
        <taxon>Portuninae</taxon>
        <taxon>Portunus</taxon>
    </lineage>
</organism>
<feature type="region of interest" description="Disordered" evidence="1">
    <location>
        <begin position="203"/>
        <end position="222"/>
    </location>
</feature>
<evidence type="ECO:0000259" key="2">
    <source>
        <dbReference type="PROSITE" id="PS50853"/>
    </source>
</evidence>
<keyword evidence="3" id="KW-0808">Transferase</keyword>
<dbReference type="AlphaFoldDB" id="A0A5B7EL65"/>
<dbReference type="InterPro" id="IPR013783">
    <property type="entry name" value="Ig-like_fold"/>
</dbReference>
<comment type="caution">
    <text evidence="3">The sequence shown here is derived from an EMBL/GenBank/DDBJ whole genome shotgun (WGS) entry which is preliminary data.</text>
</comment>
<dbReference type="InterPro" id="IPR036116">
    <property type="entry name" value="FN3_sf"/>
</dbReference>
<dbReference type="PROSITE" id="PS50853">
    <property type="entry name" value="FN3"/>
    <property type="match status" value="1"/>
</dbReference>
<evidence type="ECO:0000313" key="3">
    <source>
        <dbReference type="EMBL" id="MPC33174.1"/>
    </source>
</evidence>
<dbReference type="InterPro" id="IPR003961">
    <property type="entry name" value="FN3_dom"/>
</dbReference>
<keyword evidence="4" id="KW-1185">Reference proteome</keyword>
<dbReference type="Proteomes" id="UP000324222">
    <property type="component" value="Unassembled WGS sequence"/>
</dbReference>
<sequence>MVIPSRRASVWVKVFSKDGLVDVDSEHVEVMTLPSLPALSLRHSYARSLLVAWTSPADSSVNRHRFQYLPEGKSRWRSLDTEMTSPDHTYLANLTQLLPATHYLFRIQVVYTHTLHNYSWPSEPLFNYSTLSEIPGPPGQVMRQQVGGLPLGSGLKVWWKQAKANGAPIIAYTLQAAPYHPHHTPTAEHTTRAPNTTFTTVYNGSGESQRGECGRLGEEKGV</sequence>
<dbReference type="GO" id="GO:0016301">
    <property type="term" value="F:kinase activity"/>
    <property type="evidence" value="ECO:0007669"/>
    <property type="project" value="UniProtKB-KW"/>
</dbReference>